<protein>
    <submittedName>
        <fullName evidence="1">Uncharacterized protein</fullName>
    </submittedName>
</protein>
<organism evidence="1">
    <name type="scientific">marine sediment metagenome</name>
    <dbReference type="NCBI Taxonomy" id="412755"/>
    <lineage>
        <taxon>unclassified sequences</taxon>
        <taxon>metagenomes</taxon>
        <taxon>ecological metagenomes</taxon>
    </lineage>
</organism>
<gene>
    <name evidence="1" type="ORF">LCGC14_1654460</name>
</gene>
<evidence type="ECO:0000313" key="1">
    <source>
        <dbReference type="EMBL" id="KKM19554.1"/>
    </source>
</evidence>
<proteinExistence type="predicted"/>
<sequence>MKPISFHPEEVSYTSSDPTIEPLPVLSVLHDTGEATLDRILISCWKPGLLDILRIILGRPVFLAILGGSQPPVSLSTDSIKTMERDFYFCAIPISSARPEEDQVGIVKLEAQHVENNPEWFEEVVDDK</sequence>
<accession>A0A0F9III5</accession>
<name>A0A0F9III5_9ZZZZ</name>
<dbReference type="AlphaFoldDB" id="A0A0F9III5"/>
<comment type="caution">
    <text evidence="1">The sequence shown here is derived from an EMBL/GenBank/DDBJ whole genome shotgun (WGS) entry which is preliminary data.</text>
</comment>
<reference evidence="1" key="1">
    <citation type="journal article" date="2015" name="Nature">
        <title>Complex archaea that bridge the gap between prokaryotes and eukaryotes.</title>
        <authorList>
            <person name="Spang A."/>
            <person name="Saw J.H."/>
            <person name="Jorgensen S.L."/>
            <person name="Zaremba-Niedzwiedzka K."/>
            <person name="Martijn J."/>
            <person name="Lind A.E."/>
            <person name="van Eijk R."/>
            <person name="Schleper C."/>
            <person name="Guy L."/>
            <person name="Ettema T.J."/>
        </authorList>
    </citation>
    <scope>NUCLEOTIDE SEQUENCE</scope>
</reference>
<dbReference type="EMBL" id="LAZR01013959">
    <property type="protein sequence ID" value="KKM19554.1"/>
    <property type="molecule type" value="Genomic_DNA"/>
</dbReference>